<evidence type="ECO:0000313" key="12">
    <source>
        <dbReference type="Proteomes" id="UP001627154"/>
    </source>
</evidence>
<evidence type="ECO:0000256" key="4">
    <source>
        <dbReference type="ARBA" id="ARBA00022692"/>
    </source>
</evidence>
<comment type="caution">
    <text evidence="10">Lacks conserved residue(s) required for the propagation of feature annotation.</text>
</comment>
<keyword evidence="2" id="KW-1003">Cell membrane</keyword>
<evidence type="ECO:0000313" key="11">
    <source>
        <dbReference type="EMBL" id="KAL3395158.1"/>
    </source>
</evidence>
<feature type="transmembrane region" description="Helical" evidence="10">
    <location>
        <begin position="307"/>
        <end position="324"/>
    </location>
</feature>
<dbReference type="PANTHER" id="PTHR21137:SF35">
    <property type="entry name" value="ODORANT RECEPTOR 19A-RELATED"/>
    <property type="match status" value="1"/>
</dbReference>
<comment type="similarity">
    <text evidence="10">Belongs to the insect chemoreceptor superfamily. Heteromeric odorant receptor channel (TC 1.A.69) family.</text>
</comment>
<evidence type="ECO:0000256" key="7">
    <source>
        <dbReference type="ARBA" id="ARBA00023136"/>
    </source>
</evidence>
<dbReference type="EMBL" id="JBJJXI010000085">
    <property type="protein sequence ID" value="KAL3395158.1"/>
    <property type="molecule type" value="Genomic_DNA"/>
</dbReference>
<dbReference type="AlphaFoldDB" id="A0ABD2WQB5"/>
<feature type="transmembrane region" description="Helical" evidence="10">
    <location>
        <begin position="276"/>
        <end position="295"/>
    </location>
</feature>
<evidence type="ECO:0000256" key="5">
    <source>
        <dbReference type="ARBA" id="ARBA00022725"/>
    </source>
</evidence>
<keyword evidence="8 10" id="KW-0675">Receptor</keyword>
<comment type="caution">
    <text evidence="11">The sequence shown here is derived from an EMBL/GenBank/DDBJ whole genome shotgun (WGS) entry which is preliminary data.</text>
</comment>
<name>A0ABD2WQB5_9HYME</name>
<evidence type="ECO:0000256" key="1">
    <source>
        <dbReference type="ARBA" id="ARBA00004651"/>
    </source>
</evidence>
<sequence>MNPDEVFDNKYFRLNRTLLKQVALWPYASTSSKVVKRIFIIVCFYSMSLPQAIRGIEEIVSDNVNGEIVIENLSGFLYFHAVIAKVVTQIITEKRLKYLYEEISNDWKIITDKKEKAVLEKSAAVGRNLTLAYTGFVVISAIFFISINAFVPVLLNYILPGNTTYQKQLCIYAEYFVDQEKYFYYIFTHTMIIGVMTVYVATAIDSVFVCCVQHVLGLFNIIKYRLREISRMYDTAENESIIDLHFDAKKYLINVVEIHKKTLDFAELIQNTYNECFFLLTILIVAGLATFTYVLSENVNNPLNFMRIWFLWFGVIVYMFYVNLPGQKLLNISEELFLALYNSSWHKFPMKTRFMIQVMMIRCLSPCRLTAGPLIEINFQSCSNVNVSSIRYLL</sequence>
<gene>
    <name evidence="11" type="ORF">TKK_010768</name>
</gene>
<protein>
    <recommendedName>
        <fullName evidence="10">Odorant receptor</fullName>
    </recommendedName>
</protein>
<dbReference type="GO" id="GO:0005886">
    <property type="term" value="C:plasma membrane"/>
    <property type="evidence" value="ECO:0007669"/>
    <property type="project" value="UniProtKB-SubCell"/>
</dbReference>
<keyword evidence="3 10" id="KW-0716">Sensory transduction</keyword>
<dbReference type="InterPro" id="IPR004117">
    <property type="entry name" value="7tm6_olfct_rcpt"/>
</dbReference>
<feature type="transmembrane region" description="Helical" evidence="10">
    <location>
        <begin position="131"/>
        <end position="159"/>
    </location>
</feature>
<comment type="subcellular location">
    <subcellularLocation>
        <location evidence="1 10">Cell membrane</location>
        <topology evidence="1 10">Multi-pass membrane protein</topology>
    </subcellularLocation>
</comment>
<evidence type="ECO:0000256" key="6">
    <source>
        <dbReference type="ARBA" id="ARBA00022989"/>
    </source>
</evidence>
<evidence type="ECO:0000256" key="9">
    <source>
        <dbReference type="ARBA" id="ARBA00023224"/>
    </source>
</evidence>
<organism evidence="11 12">
    <name type="scientific">Trichogramma kaykai</name>
    <dbReference type="NCBI Taxonomy" id="54128"/>
    <lineage>
        <taxon>Eukaryota</taxon>
        <taxon>Metazoa</taxon>
        <taxon>Ecdysozoa</taxon>
        <taxon>Arthropoda</taxon>
        <taxon>Hexapoda</taxon>
        <taxon>Insecta</taxon>
        <taxon>Pterygota</taxon>
        <taxon>Neoptera</taxon>
        <taxon>Endopterygota</taxon>
        <taxon>Hymenoptera</taxon>
        <taxon>Apocrita</taxon>
        <taxon>Proctotrupomorpha</taxon>
        <taxon>Chalcidoidea</taxon>
        <taxon>Trichogrammatidae</taxon>
        <taxon>Trichogramma</taxon>
    </lineage>
</organism>
<dbReference type="GO" id="GO:0007608">
    <property type="term" value="P:sensory perception of smell"/>
    <property type="evidence" value="ECO:0007669"/>
    <property type="project" value="UniProtKB-KW"/>
</dbReference>
<evidence type="ECO:0000256" key="10">
    <source>
        <dbReference type="RuleBase" id="RU351113"/>
    </source>
</evidence>
<feature type="transmembrane region" description="Helical" evidence="10">
    <location>
        <begin position="182"/>
        <end position="200"/>
    </location>
</feature>
<keyword evidence="9 10" id="KW-0807">Transducer</keyword>
<keyword evidence="12" id="KW-1185">Reference proteome</keyword>
<dbReference type="GO" id="GO:0007165">
    <property type="term" value="P:signal transduction"/>
    <property type="evidence" value="ECO:0007669"/>
    <property type="project" value="UniProtKB-KW"/>
</dbReference>
<keyword evidence="5 10" id="KW-0552">Olfaction</keyword>
<keyword evidence="6 10" id="KW-1133">Transmembrane helix</keyword>
<keyword evidence="7 10" id="KW-0472">Membrane</keyword>
<accession>A0ABD2WQB5</accession>
<evidence type="ECO:0000256" key="2">
    <source>
        <dbReference type="ARBA" id="ARBA00022475"/>
    </source>
</evidence>
<dbReference type="PANTHER" id="PTHR21137">
    <property type="entry name" value="ODORANT RECEPTOR"/>
    <property type="match status" value="1"/>
</dbReference>
<dbReference type="Proteomes" id="UP001627154">
    <property type="component" value="Unassembled WGS sequence"/>
</dbReference>
<proteinExistence type="inferred from homology"/>
<evidence type="ECO:0000256" key="8">
    <source>
        <dbReference type="ARBA" id="ARBA00023170"/>
    </source>
</evidence>
<dbReference type="Pfam" id="PF02949">
    <property type="entry name" value="7tm_6"/>
    <property type="match status" value="1"/>
</dbReference>
<evidence type="ECO:0000256" key="3">
    <source>
        <dbReference type="ARBA" id="ARBA00022606"/>
    </source>
</evidence>
<reference evidence="11 12" key="1">
    <citation type="journal article" date="2024" name="bioRxiv">
        <title>A reference genome for Trichogramma kaykai: A tiny desert-dwelling parasitoid wasp with competing sex-ratio distorters.</title>
        <authorList>
            <person name="Culotta J."/>
            <person name="Lindsey A.R."/>
        </authorList>
    </citation>
    <scope>NUCLEOTIDE SEQUENCE [LARGE SCALE GENOMIC DNA]</scope>
    <source>
        <strain evidence="11 12">KSX58</strain>
    </source>
</reference>
<keyword evidence="4 10" id="KW-0812">Transmembrane</keyword>